<dbReference type="AlphaFoldDB" id="E0QNE4"/>
<accession>E0QNE4</accession>
<dbReference type="Proteomes" id="UP000003045">
    <property type="component" value="Unassembled WGS sequence"/>
</dbReference>
<reference evidence="2" key="1">
    <citation type="submission" date="2010-08" db="EMBL/GenBank/DDBJ databases">
        <authorList>
            <person name="Muzny D."/>
            <person name="Qin X."/>
            <person name="Deng J."/>
            <person name="Jiang H."/>
            <person name="Liu Y."/>
            <person name="Qu J."/>
            <person name="Song X.-Z."/>
            <person name="Zhang L."/>
            <person name="Thornton R."/>
            <person name="Coyle M."/>
            <person name="Francisco L."/>
            <person name="Jackson L."/>
            <person name="Javaid M."/>
            <person name="Korchina V."/>
            <person name="Kovar C."/>
            <person name="Mata R."/>
            <person name="Mathew T."/>
            <person name="Ngo R."/>
            <person name="Nguyen L."/>
            <person name="Nguyen N."/>
            <person name="Okwuonu G."/>
            <person name="Ongeri F."/>
            <person name="Pham C."/>
            <person name="Simmons D."/>
            <person name="Wilczek-Boney K."/>
            <person name="Hale W."/>
            <person name="Jakkamsetti A."/>
            <person name="Pham P."/>
            <person name="Ruth R."/>
            <person name="San Lucas F."/>
            <person name="Warren J."/>
            <person name="Zhang J."/>
            <person name="Zhao Z."/>
            <person name="Zhou C."/>
            <person name="Zhu D."/>
            <person name="Lee S."/>
            <person name="Bess C."/>
            <person name="Blankenburg K."/>
            <person name="Forbes L."/>
            <person name="Fu Q."/>
            <person name="Gubbala S."/>
            <person name="Hirani K."/>
            <person name="Jayaseelan J.C."/>
            <person name="Lara F."/>
            <person name="Munidasa M."/>
            <person name="Palculict T."/>
            <person name="Patil S."/>
            <person name="Pu L.-L."/>
            <person name="Saada N."/>
            <person name="Tang L."/>
            <person name="Weissenberger G."/>
            <person name="Zhu Y."/>
            <person name="Hemphill L."/>
            <person name="Shang Y."/>
            <person name="Youmans B."/>
            <person name="Ayvaz T."/>
            <person name="Ross M."/>
            <person name="Santibanez J."/>
            <person name="Aqrawi P."/>
            <person name="Gross S."/>
            <person name="Joshi V."/>
            <person name="Fowler G."/>
            <person name="Nazareth L."/>
            <person name="Reid J."/>
            <person name="Worley K."/>
            <person name="Petrosino J."/>
            <person name="Highlander S."/>
            <person name="Gibbs R."/>
        </authorList>
    </citation>
    <scope>NUCLEOTIDE SEQUENCE [LARGE SCALE GENOMIC DNA]</scope>
    <source>
        <strain evidence="2">ATCC 35239</strain>
    </source>
</reference>
<gene>
    <name evidence="2" type="ORF">HMPREF0580_0408</name>
</gene>
<comment type="caution">
    <text evidence="2">The sequence shown here is derived from an EMBL/GenBank/DDBJ whole genome shotgun (WGS) entry which is preliminary data.</text>
</comment>
<proteinExistence type="predicted"/>
<dbReference type="InterPro" id="IPR054574">
    <property type="entry name" value="Cgl0159_dom"/>
</dbReference>
<dbReference type="STRING" id="871571.HMPREF0580_0408"/>
<evidence type="ECO:0000313" key="2">
    <source>
        <dbReference type="EMBL" id="EFM46916.1"/>
    </source>
</evidence>
<dbReference type="InterPro" id="IPR013785">
    <property type="entry name" value="Aldolase_TIM"/>
</dbReference>
<dbReference type="EMBL" id="AEET01000012">
    <property type="protein sequence ID" value="EFM46916.1"/>
    <property type="molecule type" value="Genomic_DNA"/>
</dbReference>
<name>E0QNE4_9ACTO</name>
<keyword evidence="3" id="KW-1185">Reference proteome</keyword>
<protein>
    <recommendedName>
        <fullName evidence="1">Cgl0159-like domain-containing protein</fullName>
    </recommendedName>
</protein>
<evidence type="ECO:0000313" key="3">
    <source>
        <dbReference type="Proteomes" id="UP000003045"/>
    </source>
</evidence>
<dbReference type="Gene3D" id="3.20.20.70">
    <property type="entry name" value="Aldolase class I"/>
    <property type="match status" value="1"/>
</dbReference>
<dbReference type="SUPFAM" id="SSF51569">
    <property type="entry name" value="Aldolase"/>
    <property type="match status" value="1"/>
</dbReference>
<sequence length="329" mass="35341">MAGYNKRYLLWLRPRTGVHERDTPAPGAVLSGEAHLTSESREMVAIKEIPEIRMYEPQRIAQALESRQPGKLKTGERLMIIACDHPARGALGAGGNSTAMASRIDVLERCVEALSRPGVNGFLGTADIIEDLTLLGALEGKLVYGSMNRVGLQGAKFEMDDQFNCYDPAGIAAAHLDGGKTLTRINLADPATANTLKATADVVNAMSQQHLVTMIEPFMSNWVNGSIVNDLTPEAVIKSMAIASGLGRSSAYTWLKLPCVDDMERVMEASTLPSLILGGEVSKDADAALEKWRIALQQPNVFGLVIGRSLLFPADNDVAKAVDNTVGLL</sequence>
<dbReference type="Pfam" id="PF22649">
    <property type="entry name" value="Cgl0159"/>
    <property type="match status" value="1"/>
</dbReference>
<dbReference type="HOGENOM" id="CLU_056329_0_0_11"/>
<evidence type="ECO:0000259" key="1">
    <source>
        <dbReference type="Pfam" id="PF22649"/>
    </source>
</evidence>
<feature type="domain" description="Cgl0159-like" evidence="1">
    <location>
        <begin position="76"/>
        <end position="326"/>
    </location>
</feature>
<organism evidence="2 3">
    <name type="scientific">Mobiluncus mulieris ATCC 35239</name>
    <dbReference type="NCBI Taxonomy" id="871571"/>
    <lineage>
        <taxon>Bacteria</taxon>
        <taxon>Bacillati</taxon>
        <taxon>Actinomycetota</taxon>
        <taxon>Actinomycetes</taxon>
        <taxon>Actinomycetales</taxon>
        <taxon>Actinomycetaceae</taxon>
        <taxon>Mobiluncus</taxon>
    </lineage>
</organism>